<dbReference type="AlphaFoldDB" id="A0A0X3PHL3"/>
<protein>
    <submittedName>
        <fullName evidence="2">Uncharacterized protein</fullName>
    </submittedName>
</protein>
<name>A0A0X3PHL3_SCHSO</name>
<accession>A0A0X3PHL3</accession>
<feature type="compositionally biased region" description="Polar residues" evidence="1">
    <location>
        <begin position="34"/>
        <end position="54"/>
    </location>
</feature>
<feature type="non-terminal residue" evidence="2">
    <location>
        <position position="117"/>
    </location>
</feature>
<feature type="compositionally biased region" description="Basic and acidic residues" evidence="1">
    <location>
        <begin position="85"/>
        <end position="94"/>
    </location>
</feature>
<proteinExistence type="predicted"/>
<evidence type="ECO:0000256" key="1">
    <source>
        <dbReference type="SAM" id="MobiDB-lite"/>
    </source>
</evidence>
<organism evidence="2">
    <name type="scientific">Schistocephalus solidus</name>
    <name type="common">Tapeworm</name>
    <dbReference type="NCBI Taxonomy" id="70667"/>
    <lineage>
        <taxon>Eukaryota</taxon>
        <taxon>Metazoa</taxon>
        <taxon>Spiralia</taxon>
        <taxon>Lophotrochozoa</taxon>
        <taxon>Platyhelminthes</taxon>
        <taxon>Cestoda</taxon>
        <taxon>Eucestoda</taxon>
        <taxon>Diphyllobothriidea</taxon>
        <taxon>Diphyllobothriidae</taxon>
        <taxon>Schistocephalus</taxon>
    </lineage>
</organism>
<reference evidence="2" key="1">
    <citation type="submission" date="2016-01" db="EMBL/GenBank/DDBJ databases">
        <title>Reference transcriptome for the parasite Schistocephalus solidus: insights into the molecular evolution of parasitism.</title>
        <authorList>
            <person name="Hebert F.O."/>
            <person name="Grambauer S."/>
            <person name="Barber I."/>
            <person name="Landry C.R."/>
            <person name="Aubin-Horth N."/>
        </authorList>
    </citation>
    <scope>NUCLEOTIDE SEQUENCE</scope>
</reference>
<feature type="region of interest" description="Disordered" evidence="1">
    <location>
        <begin position="24"/>
        <end position="117"/>
    </location>
</feature>
<sequence length="117" mass="12254">MSAQALAVDAAKYSDTTTENIVVGEGNTAERKSSVVNNGWKSSLSPSRTGQAGVTGTEALPGQPPNFSDVQKGPELRSSCSNPEIPEKASHSVTREATTGFISTTRRQDGDSLQDVT</sequence>
<evidence type="ECO:0000313" key="2">
    <source>
        <dbReference type="EMBL" id="JAP51431.1"/>
    </source>
</evidence>
<dbReference type="EMBL" id="GEEE01011794">
    <property type="protein sequence ID" value="JAP51431.1"/>
    <property type="molecule type" value="Transcribed_RNA"/>
</dbReference>
<gene>
    <name evidence="2" type="ORF">TR165207</name>
</gene>
<feature type="compositionally biased region" description="Polar residues" evidence="1">
    <location>
        <begin position="95"/>
        <end position="105"/>
    </location>
</feature>